<dbReference type="PANTHER" id="PTHR21625">
    <property type="entry name" value="NYD-SP28 PROTEIN"/>
    <property type="match status" value="1"/>
</dbReference>
<gene>
    <name evidence="2" type="ORF">ANANG_G00114740</name>
</gene>
<sequence>MNEAEVKALVERALEMDRLVHEQYLGLPWERPSTAFMERSGPVEEAAAARPDGVSVAAVKRILELLCDEAGFLIDSKVVKLLAPLDKDEKNLMKLDIILSSIGIEREEDMYKLAEFFKKYGQQRKNRETTPEEEAELEAEGAMAEGSQQGESASSGHTWELIHPNDVLGALRAFTAEHCKPSPGGGETTASPGESSLDLYAGGRDVLETKQQSKILSLDDRDESEDGMFWESAANIIPEAKLKLWDTLETGWMDSTRMDG</sequence>
<organism evidence="2 3">
    <name type="scientific">Anguilla anguilla</name>
    <name type="common">European freshwater eel</name>
    <name type="synonym">Muraena anguilla</name>
    <dbReference type="NCBI Taxonomy" id="7936"/>
    <lineage>
        <taxon>Eukaryota</taxon>
        <taxon>Metazoa</taxon>
        <taxon>Chordata</taxon>
        <taxon>Craniata</taxon>
        <taxon>Vertebrata</taxon>
        <taxon>Euteleostomi</taxon>
        <taxon>Actinopterygii</taxon>
        <taxon>Neopterygii</taxon>
        <taxon>Teleostei</taxon>
        <taxon>Anguilliformes</taxon>
        <taxon>Anguillidae</taxon>
        <taxon>Anguilla</taxon>
    </lineage>
</organism>
<evidence type="ECO:0000313" key="2">
    <source>
        <dbReference type="EMBL" id="KAG5846416.1"/>
    </source>
</evidence>
<protein>
    <submittedName>
        <fullName evidence="2">Uncharacterized protein</fullName>
    </submittedName>
</protein>
<feature type="compositionally biased region" description="Low complexity" evidence="1">
    <location>
        <begin position="140"/>
        <end position="156"/>
    </location>
</feature>
<comment type="caution">
    <text evidence="2">The sequence shown here is derived from an EMBL/GenBank/DDBJ whole genome shotgun (WGS) entry which is preliminary data.</text>
</comment>
<feature type="region of interest" description="Disordered" evidence="1">
    <location>
        <begin position="123"/>
        <end position="156"/>
    </location>
</feature>
<dbReference type="PANTHER" id="PTHR21625:SF1">
    <property type="entry name" value="DYNEIN REGULATORY COMPLEX PROTEIN 1"/>
    <property type="match status" value="1"/>
</dbReference>
<proteinExistence type="predicted"/>
<dbReference type="GO" id="GO:0070286">
    <property type="term" value="P:axonemal dynein complex assembly"/>
    <property type="evidence" value="ECO:0007669"/>
    <property type="project" value="InterPro"/>
</dbReference>
<dbReference type="InterPro" id="IPR039750">
    <property type="entry name" value="DRC1/DRC2"/>
</dbReference>
<dbReference type="GO" id="GO:0005858">
    <property type="term" value="C:axonemal dynein complex"/>
    <property type="evidence" value="ECO:0007669"/>
    <property type="project" value="InterPro"/>
</dbReference>
<evidence type="ECO:0000256" key="1">
    <source>
        <dbReference type="SAM" id="MobiDB-lite"/>
    </source>
</evidence>
<feature type="region of interest" description="Disordered" evidence="1">
    <location>
        <begin position="178"/>
        <end position="197"/>
    </location>
</feature>
<reference evidence="2" key="1">
    <citation type="submission" date="2021-01" db="EMBL/GenBank/DDBJ databases">
        <title>A chromosome-scale assembly of European eel, Anguilla anguilla.</title>
        <authorList>
            <person name="Henkel C."/>
            <person name="Jong-Raadsen S.A."/>
            <person name="Dufour S."/>
            <person name="Weltzien F.-A."/>
            <person name="Palstra A.P."/>
            <person name="Pelster B."/>
            <person name="Spaink H.P."/>
            <person name="Van Den Thillart G.E."/>
            <person name="Jansen H."/>
            <person name="Zahm M."/>
            <person name="Klopp C."/>
            <person name="Cedric C."/>
            <person name="Louis A."/>
            <person name="Berthelot C."/>
            <person name="Parey E."/>
            <person name="Roest Crollius H."/>
            <person name="Montfort J."/>
            <person name="Robinson-Rechavi M."/>
            <person name="Bucao C."/>
            <person name="Bouchez O."/>
            <person name="Gislard M."/>
            <person name="Lluch J."/>
            <person name="Milhes M."/>
            <person name="Lampietro C."/>
            <person name="Lopez Roques C."/>
            <person name="Donnadieu C."/>
            <person name="Braasch I."/>
            <person name="Desvignes T."/>
            <person name="Postlethwait J."/>
            <person name="Bobe J."/>
            <person name="Guiguen Y."/>
            <person name="Dirks R."/>
        </authorList>
    </citation>
    <scope>NUCLEOTIDE SEQUENCE</scope>
    <source>
        <strain evidence="2">Tag_6206</strain>
        <tissue evidence="2">Liver</tissue>
    </source>
</reference>
<keyword evidence="3" id="KW-1185">Reference proteome</keyword>
<accession>A0A9D3RYU2</accession>
<dbReference type="AlphaFoldDB" id="A0A9D3RYU2"/>
<dbReference type="Proteomes" id="UP001044222">
    <property type="component" value="Unassembled WGS sequence"/>
</dbReference>
<evidence type="ECO:0000313" key="3">
    <source>
        <dbReference type="Proteomes" id="UP001044222"/>
    </source>
</evidence>
<dbReference type="GO" id="GO:0060285">
    <property type="term" value="P:cilium-dependent cell motility"/>
    <property type="evidence" value="ECO:0007669"/>
    <property type="project" value="TreeGrafter"/>
</dbReference>
<dbReference type="EMBL" id="JAFIRN010000006">
    <property type="protein sequence ID" value="KAG5846416.1"/>
    <property type="molecule type" value="Genomic_DNA"/>
</dbReference>
<name>A0A9D3RYU2_ANGAN</name>
<dbReference type="GO" id="GO:0003352">
    <property type="term" value="P:regulation of cilium movement"/>
    <property type="evidence" value="ECO:0007669"/>
    <property type="project" value="TreeGrafter"/>
</dbReference>